<accession>A0AA88X6H1</accession>
<reference evidence="2" key="1">
    <citation type="submission" date="2022-12" db="EMBL/GenBank/DDBJ databases">
        <title>Draft genome assemblies for two species of Escallonia (Escalloniales).</title>
        <authorList>
            <person name="Chanderbali A."/>
            <person name="Dervinis C."/>
            <person name="Anghel I."/>
            <person name="Soltis D."/>
            <person name="Soltis P."/>
            <person name="Zapata F."/>
        </authorList>
    </citation>
    <scope>NUCLEOTIDE SEQUENCE</scope>
    <source>
        <strain evidence="2">UCBG64.0493</strain>
        <tissue evidence="2">Leaf</tissue>
    </source>
</reference>
<evidence type="ECO:0000256" key="1">
    <source>
        <dbReference type="SAM" id="MobiDB-lite"/>
    </source>
</evidence>
<comment type="caution">
    <text evidence="2">The sequence shown here is derived from an EMBL/GenBank/DDBJ whole genome shotgun (WGS) entry which is preliminary data.</text>
</comment>
<feature type="region of interest" description="Disordered" evidence="1">
    <location>
        <begin position="1"/>
        <end position="22"/>
    </location>
</feature>
<proteinExistence type="predicted"/>
<dbReference type="Proteomes" id="UP001188597">
    <property type="component" value="Unassembled WGS sequence"/>
</dbReference>
<dbReference type="EMBL" id="JAVXUP010000048">
    <property type="protein sequence ID" value="KAK3040747.1"/>
    <property type="molecule type" value="Genomic_DNA"/>
</dbReference>
<dbReference type="AlphaFoldDB" id="A0AA88X6H1"/>
<dbReference type="PANTHER" id="PTHR33782">
    <property type="entry name" value="OS01G0121600 PROTEIN"/>
    <property type="match status" value="1"/>
</dbReference>
<organism evidence="2 3">
    <name type="scientific">Escallonia herrerae</name>
    <dbReference type="NCBI Taxonomy" id="1293975"/>
    <lineage>
        <taxon>Eukaryota</taxon>
        <taxon>Viridiplantae</taxon>
        <taxon>Streptophyta</taxon>
        <taxon>Embryophyta</taxon>
        <taxon>Tracheophyta</taxon>
        <taxon>Spermatophyta</taxon>
        <taxon>Magnoliopsida</taxon>
        <taxon>eudicotyledons</taxon>
        <taxon>Gunneridae</taxon>
        <taxon>Pentapetalae</taxon>
        <taxon>asterids</taxon>
        <taxon>campanulids</taxon>
        <taxon>Escalloniales</taxon>
        <taxon>Escalloniaceae</taxon>
        <taxon>Escallonia</taxon>
    </lineage>
</organism>
<sequence length="91" mass="10793">MQTSSLHSLMPPPHPFSSHISRRRAGFYRRKNHSSNSVLALKRDARDRDHNGSRVVDENMIVLRQRIREVRMVEAEDEAPADWMEWEKGYY</sequence>
<evidence type="ECO:0000313" key="3">
    <source>
        <dbReference type="Proteomes" id="UP001188597"/>
    </source>
</evidence>
<protein>
    <submittedName>
        <fullName evidence="2">Uncharacterized protein</fullName>
    </submittedName>
</protein>
<keyword evidence="3" id="KW-1185">Reference proteome</keyword>
<name>A0AA88X6H1_9ASTE</name>
<dbReference type="PANTHER" id="PTHR33782:SF5">
    <property type="entry name" value="MEDIATOR OF RNA POLYMERASE II TRANSCRIPTION SUBUNIT"/>
    <property type="match status" value="1"/>
</dbReference>
<evidence type="ECO:0000313" key="2">
    <source>
        <dbReference type="EMBL" id="KAK3040747.1"/>
    </source>
</evidence>
<gene>
    <name evidence="2" type="ORF">RJ639_029269</name>
</gene>